<dbReference type="CDD" id="cd00250">
    <property type="entry name" value="CAS_like"/>
    <property type="match status" value="1"/>
</dbReference>
<evidence type="ECO:0000259" key="10">
    <source>
        <dbReference type="Pfam" id="PF06155"/>
    </source>
</evidence>
<dbReference type="PANTHER" id="PTHR10696:SF25">
    <property type="entry name" value="OXIDOREDUCTASE AIM17-RELATED"/>
    <property type="match status" value="1"/>
</dbReference>
<evidence type="ECO:0008006" key="13">
    <source>
        <dbReference type="Google" id="ProtNLM"/>
    </source>
</evidence>
<evidence type="ECO:0000313" key="12">
    <source>
        <dbReference type="Proteomes" id="UP000750711"/>
    </source>
</evidence>
<evidence type="ECO:0000313" key="11">
    <source>
        <dbReference type="EMBL" id="KAH0566217.1"/>
    </source>
</evidence>
<keyword evidence="4" id="KW-0479">Metal-binding</keyword>
<keyword evidence="6" id="KW-0223">Dioxygenase</keyword>
<evidence type="ECO:0000259" key="9">
    <source>
        <dbReference type="Pfam" id="PF02668"/>
    </source>
</evidence>
<dbReference type="AlphaFoldDB" id="A0A9P8LJ03"/>
<name>A0A9P8LJ03_9PEZI</name>
<comment type="cofactor">
    <cofactor evidence="1">
        <name>Fe(2+)</name>
        <dbReference type="ChEBI" id="CHEBI:29033"/>
    </cofactor>
</comment>
<sequence length="439" mass="50198">MNIASAANFLRRAPSRQIRILGVQHWQGIRSSPPGLADRRRQQISTTSGKKRLMVGIDGGLEQFDFIFLRDACTCQQCVDTSTRQKLFQTSDIPLAIRASNVESSAEGTLKIKWKDDIPGYGAAHITEITPQFLKTYESLRHRVRSRYNDQRQVLWDRDIMEADVKWTEYEQYMADDEKFFEALLQLSRYGLLFLRGVPDSEQAVEKIGSRIGSLRDTFYGRTWDVKSVLDAKNVAYTPQNLGPHMDLLYFANPPTLQLLHCLRNSVTGGSSIFSDSFRAATRLRLGSPALFNSLTSFPVTYHYQNAGEHYHYTRPTVELENYSYRKHQRIANVNWSPPFQGPFEVEIDSPKLRLYLTAAKAFAKFIEAPESQFELTLKPGECVVFNNRRVLHARRAFDPSSGERWLKGAYVDGDAFQSRLRVLSTRFSHVGSEVDTDE</sequence>
<feature type="domain" description="Gamma-butyrobetaine hydroxylase-like N-terminal" evidence="10">
    <location>
        <begin position="49"/>
        <end position="117"/>
    </location>
</feature>
<evidence type="ECO:0000256" key="7">
    <source>
        <dbReference type="ARBA" id="ARBA00023002"/>
    </source>
</evidence>
<dbReference type="GO" id="GO:0046872">
    <property type="term" value="F:metal ion binding"/>
    <property type="evidence" value="ECO:0007669"/>
    <property type="project" value="UniProtKB-KW"/>
</dbReference>
<dbReference type="GO" id="GO:0016706">
    <property type="term" value="F:2-oxoglutarate-dependent dioxygenase activity"/>
    <property type="evidence" value="ECO:0007669"/>
    <property type="project" value="UniProtKB-ARBA"/>
</dbReference>
<dbReference type="InterPro" id="IPR042098">
    <property type="entry name" value="TauD-like_sf"/>
</dbReference>
<evidence type="ECO:0000256" key="4">
    <source>
        <dbReference type="ARBA" id="ARBA00022723"/>
    </source>
</evidence>
<keyword evidence="5" id="KW-0124">Carnitine biosynthesis</keyword>
<dbReference type="FunFam" id="3.60.130.10:FF:000001">
    <property type="entry name" value="Trimethyllysine dioxygenase, mitochondrial"/>
    <property type="match status" value="1"/>
</dbReference>
<feature type="domain" description="TauD/TfdA-like" evidence="9">
    <location>
        <begin position="171"/>
        <end position="411"/>
    </location>
</feature>
<accession>A0A9P8LJ03</accession>
<dbReference type="Pfam" id="PF02668">
    <property type="entry name" value="TauD"/>
    <property type="match status" value="1"/>
</dbReference>
<keyword evidence="8" id="KW-0408">Iron</keyword>
<comment type="similarity">
    <text evidence="3">Belongs to the gamma-BBH/TMLD family.</text>
</comment>
<dbReference type="EMBL" id="JAGHQM010000024">
    <property type="protein sequence ID" value="KAH0566217.1"/>
    <property type="molecule type" value="Genomic_DNA"/>
</dbReference>
<dbReference type="Gene3D" id="3.60.130.10">
    <property type="entry name" value="Clavaminate synthase-like"/>
    <property type="match status" value="1"/>
</dbReference>
<evidence type="ECO:0000256" key="1">
    <source>
        <dbReference type="ARBA" id="ARBA00001954"/>
    </source>
</evidence>
<proteinExistence type="inferred from homology"/>
<dbReference type="GO" id="GO:0005739">
    <property type="term" value="C:mitochondrion"/>
    <property type="evidence" value="ECO:0007669"/>
    <property type="project" value="TreeGrafter"/>
</dbReference>
<evidence type="ECO:0000256" key="5">
    <source>
        <dbReference type="ARBA" id="ARBA00022873"/>
    </source>
</evidence>
<dbReference type="InterPro" id="IPR003819">
    <property type="entry name" value="TauD/TfdA-like"/>
</dbReference>
<dbReference type="InterPro" id="IPR050411">
    <property type="entry name" value="AlphaKG_dependent_hydroxylases"/>
</dbReference>
<organism evidence="11 12">
    <name type="scientific">Trichoglossum hirsutum</name>
    <dbReference type="NCBI Taxonomy" id="265104"/>
    <lineage>
        <taxon>Eukaryota</taxon>
        <taxon>Fungi</taxon>
        <taxon>Dikarya</taxon>
        <taxon>Ascomycota</taxon>
        <taxon>Pezizomycotina</taxon>
        <taxon>Geoglossomycetes</taxon>
        <taxon>Geoglossales</taxon>
        <taxon>Geoglossaceae</taxon>
        <taxon>Trichoglossum</taxon>
    </lineage>
</organism>
<dbReference type="SUPFAM" id="SSF51197">
    <property type="entry name" value="Clavaminate synthase-like"/>
    <property type="match status" value="1"/>
</dbReference>
<dbReference type="Gene3D" id="3.30.2020.30">
    <property type="match status" value="1"/>
</dbReference>
<gene>
    <name evidence="11" type="ORF">GP486_000392</name>
</gene>
<dbReference type="Proteomes" id="UP000750711">
    <property type="component" value="Unassembled WGS sequence"/>
</dbReference>
<comment type="cofactor">
    <cofactor evidence="2">
        <name>L-ascorbate</name>
        <dbReference type="ChEBI" id="CHEBI:38290"/>
    </cofactor>
</comment>
<keyword evidence="7" id="KW-0560">Oxidoreductase</keyword>
<evidence type="ECO:0000256" key="2">
    <source>
        <dbReference type="ARBA" id="ARBA00001961"/>
    </source>
</evidence>
<dbReference type="Pfam" id="PF06155">
    <property type="entry name" value="GBBH-like_N"/>
    <property type="match status" value="1"/>
</dbReference>
<reference evidence="11" key="1">
    <citation type="submission" date="2021-03" db="EMBL/GenBank/DDBJ databases">
        <title>Comparative genomics and phylogenomic investigation of the class Geoglossomycetes provide insights into ecological specialization and systematics.</title>
        <authorList>
            <person name="Melie T."/>
            <person name="Pirro S."/>
            <person name="Miller A.N."/>
            <person name="Quandt A."/>
        </authorList>
    </citation>
    <scope>NUCLEOTIDE SEQUENCE</scope>
    <source>
        <strain evidence="11">CAQ_001_2017</strain>
    </source>
</reference>
<comment type="caution">
    <text evidence="11">The sequence shown here is derived from an EMBL/GenBank/DDBJ whole genome shotgun (WGS) entry which is preliminary data.</text>
</comment>
<evidence type="ECO:0000256" key="6">
    <source>
        <dbReference type="ARBA" id="ARBA00022964"/>
    </source>
</evidence>
<dbReference type="PANTHER" id="PTHR10696">
    <property type="entry name" value="GAMMA-BUTYROBETAINE HYDROXYLASE-RELATED"/>
    <property type="match status" value="1"/>
</dbReference>
<dbReference type="InterPro" id="IPR038492">
    <property type="entry name" value="GBBH-like_N_sf"/>
</dbReference>
<keyword evidence="12" id="KW-1185">Reference proteome</keyword>
<evidence type="ECO:0000256" key="8">
    <source>
        <dbReference type="ARBA" id="ARBA00023004"/>
    </source>
</evidence>
<dbReference type="InterPro" id="IPR010376">
    <property type="entry name" value="GBBH-like_N"/>
</dbReference>
<protein>
    <recommendedName>
        <fullName evidence="13">Clavaminate synthase-like protein</fullName>
    </recommendedName>
</protein>
<dbReference type="GO" id="GO:0045329">
    <property type="term" value="P:carnitine biosynthetic process"/>
    <property type="evidence" value="ECO:0007669"/>
    <property type="project" value="UniProtKB-KW"/>
</dbReference>
<evidence type="ECO:0000256" key="3">
    <source>
        <dbReference type="ARBA" id="ARBA00008654"/>
    </source>
</evidence>